<evidence type="ECO:0000313" key="2">
    <source>
        <dbReference type="EMBL" id="QJA98035.1"/>
    </source>
</evidence>
<name>A0A6M3JN83_9ZZZZ</name>
<evidence type="ECO:0000313" key="1">
    <source>
        <dbReference type="EMBL" id="QJA71564.1"/>
    </source>
</evidence>
<organism evidence="1">
    <name type="scientific">viral metagenome</name>
    <dbReference type="NCBI Taxonomy" id="1070528"/>
    <lineage>
        <taxon>unclassified sequences</taxon>
        <taxon>metagenomes</taxon>
        <taxon>organismal metagenomes</taxon>
    </lineage>
</organism>
<dbReference type="EMBL" id="MT141882">
    <property type="protein sequence ID" value="QJA71564.1"/>
    <property type="molecule type" value="Genomic_DNA"/>
</dbReference>
<accession>A0A6M3JN83</accession>
<evidence type="ECO:0008006" key="3">
    <source>
        <dbReference type="Google" id="ProtNLM"/>
    </source>
</evidence>
<dbReference type="EMBL" id="MT143547">
    <property type="protein sequence ID" value="QJA98035.1"/>
    <property type="molecule type" value="Genomic_DNA"/>
</dbReference>
<dbReference type="AlphaFoldDB" id="A0A6M3JN83"/>
<proteinExistence type="predicted"/>
<reference evidence="1" key="1">
    <citation type="submission" date="2020-03" db="EMBL/GenBank/DDBJ databases">
        <title>The deep terrestrial virosphere.</title>
        <authorList>
            <person name="Holmfeldt K."/>
            <person name="Nilsson E."/>
            <person name="Simone D."/>
            <person name="Lopez-Fernandez M."/>
            <person name="Wu X."/>
            <person name="de Brujin I."/>
            <person name="Lundin D."/>
            <person name="Andersson A."/>
            <person name="Bertilsson S."/>
            <person name="Dopson M."/>
        </authorList>
    </citation>
    <scope>NUCLEOTIDE SEQUENCE</scope>
    <source>
        <strain evidence="1">MM415A03140</strain>
        <strain evidence="2">MM415B05749</strain>
    </source>
</reference>
<protein>
    <recommendedName>
        <fullName evidence="3">BppU N-terminal domain-containing protein</fullName>
    </recommendedName>
</protein>
<sequence>MTKIVKVIIDKDTQLILGSAIEITVMLSADKPTSVTITIEDSGLVKKVTSANMDRVNSKVYRYIYQSDSSHDYGTYTAKITLVDGGYTTYREKTFDLIDQTD</sequence>
<gene>
    <name evidence="1" type="ORF">MM415A03140_0005</name>
    <name evidence="2" type="ORF">MM415B05749_0004</name>
</gene>